<feature type="binding site" evidence="5">
    <location>
        <position position="174"/>
    </location>
    <ligand>
        <name>S-adenosyl-L-methionine</name>
        <dbReference type="ChEBI" id="CHEBI:59789"/>
    </ligand>
</feature>
<reference evidence="7" key="2">
    <citation type="journal article" date="2019" name="IMA Fungus">
        <title>Genome sequencing and comparison of five Tilletia species to identify candidate genes for the detection of regulated species infecting wheat.</title>
        <authorList>
            <person name="Nguyen H.D.T."/>
            <person name="Sultana T."/>
            <person name="Kesanakurti P."/>
            <person name="Hambleton S."/>
        </authorList>
    </citation>
    <scope>NUCLEOTIDE SEQUENCE</scope>
    <source>
        <strain evidence="7">DAOMC 236416</strain>
    </source>
</reference>
<reference evidence="7" key="1">
    <citation type="submission" date="2016-04" db="EMBL/GenBank/DDBJ databases">
        <authorList>
            <person name="Nguyen H.D."/>
            <person name="Samba Siva P."/>
            <person name="Cullis J."/>
            <person name="Levesque C.A."/>
            <person name="Hambleton S."/>
        </authorList>
    </citation>
    <scope>NUCLEOTIDE SEQUENCE</scope>
    <source>
        <strain evidence="7">DAOMC 236416</strain>
    </source>
</reference>
<feature type="binding site" evidence="5">
    <location>
        <position position="108"/>
    </location>
    <ligand>
        <name>S-adenosyl-L-methionine</name>
        <dbReference type="ChEBI" id="CHEBI:59789"/>
    </ligand>
</feature>
<dbReference type="NCBIfam" id="TIGR01983">
    <property type="entry name" value="UbiG"/>
    <property type="match status" value="1"/>
</dbReference>
<sequence>MSSSVPTSSSRCVQQLLLASPSRSRGLVSSARGGLGRTVAPAPTASRSLWTSSPPSPSPSERPSTSSSTSSSSSSVHASEIAHFTRLASQWWDPHGEFALLHAMNPVRIEFVRSKLDEVRRWEAALRAAEVRRTNANVVEKGKERASSYEASEGGRDSFGRTSFLEGLDVLDVGCGGGFLSEALCRLGARTTGIDAASSNIQIARAHASLDPALTPPATDAAASSSSLQYRDCTAETLRDEGAQFDVICAMEVVEHVRNPADFLRTLDGLLKPGGHLFLSTISRTPVAHFLTITMAEHILRLVSPGTHTYTQYIKPEEMVDFFVRSQDQGGLGWVSRKEGEMTGVPDRLKYEVRGAAYLPWKSAWQLADRNASPSWSQLANYFFWARKPL</sequence>
<evidence type="ECO:0000313" key="7">
    <source>
        <dbReference type="EMBL" id="KAE8245200.1"/>
    </source>
</evidence>
<comment type="catalytic activity">
    <reaction evidence="5">
        <text>a 3,4-dihydroxy-5-(all-trans-polyprenyl)benzoate + S-adenosyl-L-methionine = a 4-hydroxy-3-methoxy-5-(all-trans-polyprenyl)benzoate + S-adenosyl-L-homocysteine + H(+)</text>
        <dbReference type="Rhea" id="RHEA:44452"/>
        <dbReference type="Rhea" id="RHEA-COMP:10930"/>
        <dbReference type="Rhea" id="RHEA-COMP:10931"/>
        <dbReference type="ChEBI" id="CHEBI:15378"/>
        <dbReference type="ChEBI" id="CHEBI:57856"/>
        <dbReference type="ChEBI" id="CHEBI:59789"/>
        <dbReference type="ChEBI" id="CHEBI:64694"/>
        <dbReference type="ChEBI" id="CHEBI:84443"/>
        <dbReference type="EC" id="2.1.1.114"/>
    </reaction>
</comment>
<dbReference type="SUPFAM" id="SSF53335">
    <property type="entry name" value="S-adenosyl-L-methionine-dependent methyltransferases"/>
    <property type="match status" value="1"/>
</dbReference>
<evidence type="ECO:0000256" key="4">
    <source>
        <dbReference type="ARBA" id="ARBA00022691"/>
    </source>
</evidence>
<dbReference type="AlphaFoldDB" id="A0A177TIH2"/>
<comment type="subcellular location">
    <subcellularLocation>
        <location evidence="5">Mitochondrion inner membrane</location>
        <topology evidence="5">Peripheral membrane protein</topology>
        <orientation evidence="5">Matrix side</orientation>
    </subcellularLocation>
</comment>
<evidence type="ECO:0000256" key="1">
    <source>
        <dbReference type="ARBA" id="ARBA00022603"/>
    </source>
</evidence>
<keyword evidence="5" id="KW-0999">Mitochondrion inner membrane</keyword>
<dbReference type="EMBL" id="LWDF02000529">
    <property type="protein sequence ID" value="KAE8245200.1"/>
    <property type="molecule type" value="Genomic_DNA"/>
</dbReference>
<keyword evidence="2 5" id="KW-0808">Transferase</keyword>
<evidence type="ECO:0000256" key="3">
    <source>
        <dbReference type="ARBA" id="ARBA00022688"/>
    </source>
</evidence>
<evidence type="ECO:0000256" key="2">
    <source>
        <dbReference type="ARBA" id="ARBA00022679"/>
    </source>
</evidence>
<comment type="catalytic activity">
    <reaction evidence="5">
        <text>a 3-demethylubiquinone + S-adenosyl-L-methionine = a ubiquinone + S-adenosyl-L-homocysteine</text>
        <dbReference type="Rhea" id="RHEA:81215"/>
        <dbReference type="Rhea" id="RHEA-COMP:9565"/>
        <dbReference type="Rhea" id="RHEA-COMP:19654"/>
        <dbReference type="ChEBI" id="CHEBI:16389"/>
        <dbReference type="ChEBI" id="CHEBI:57856"/>
        <dbReference type="ChEBI" id="CHEBI:59789"/>
        <dbReference type="ChEBI" id="CHEBI:231825"/>
    </reaction>
</comment>
<gene>
    <name evidence="5" type="primary">COQ3</name>
    <name evidence="7" type="ORF">A4X13_0g6039</name>
</gene>
<dbReference type="HAMAP" id="MF_00472">
    <property type="entry name" value="UbiG"/>
    <property type="match status" value="1"/>
</dbReference>
<keyword evidence="5" id="KW-0496">Mitochondrion</keyword>
<comment type="similarity">
    <text evidence="5">Belongs to the class I-like SAM-binding methyltransferase superfamily. UbiG/COQ3 family.</text>
</comment>
<feature type="binding site" evidence="5">
    <location>
        <position position="256"/>
    </location>
    <ligand>
        <name>Mg(2+)</name>
        <dbReference type="ChEBI" id="CHEBI:18420"/>
    </ligand>
</feature>
<dbReference type="CDD" id="cd02440">
    <property type="entry name" value="AdoMet_MTases"/>
    <property type="match status" value="1"/>
</dbReference>
<evidence type="ECO:0000256" key="6">
    <source>
        <dbReference type="SAM" id="MobiDB-lite"/>
    </source>
</evidence>
<dbReference type="UniPathway" id="UPA00232"/>
<dbReference type="Proteomes" id="UP000077521">
    <property type="component" value="Unassembled WGS sequence"/>
</dbReference>
<dbReference type="InterPro" id="IPR029063">
    <property type="entry name" value="SAM-dependent_MTases_sf"/>
</dbReference>
<keyword evidence="4 5" id="KW-0949">S-adenosyl-L-methionine</keyword>
<keyword evidence="1 5" id="KW-0489">Methyltransferase</keyword>
<dbReference type="GO" id="GO:0032259">
    <property type="term" value="P:methylation"/>
    <property type="evidence" value="ECO:0007669"/>
    <property type="project" value="UniProtKB-KW"/>
</dbReference>
<name>A0A177TIH2_9BASI</name>
<feature type="compositionally biased region" description="Low complexity" evidence="6">
    <location>
        <begin position="61"/>
        <end position="75"/>
    </location>
</feature>
<keyword evidence="3 5" id="KW-0831">Ubiquinone biosynthesis</keyword>
<feature type="binding site" evidence="5">
    <location>
        <position position="252"/>
    </location>
    <ligand>
        <name>Mg(2+)</name>
        <dbReference type="ChEBI" id="CHEBI:18420"/>
    </ligand>
</feature>
<comment type="catalytic activity">
    <reaction evidence="5">
        <text>a 3-demethylubiquinol + S-adenosyl-L-methionine = a ubiquinol + S-adenosyl-L-homocysteine + H(+)</text>
        <dbReference type="Rhea" id="RHEA:44380"/>
        <dbReference type="Rhea" id="RHEA-COMP:9566"/>
        <dbReference type="Rhea" id="RHEA-COMP:10914"/>
        <dbReference type="ChEBI" id="CHEBI:15378"/>
        <dbReference type="ChEBI" id="CHEBI:17976"/>
        <dbReference type="ChEBI" id="CHEBI:57856"/>
        <dbReference type="ChEBI" id="CHEBI:59789"/>
        <dbReference type="ChEBI" id="CHEBI:84422"/>
        <dbReference type="EC" id="2.1.1.64"/>
    </reaction>
</comment>
<feature type="binding site" evidence="5">
    <location>
        <position position="251"/>
    </location>
    <ligand>
        <name>S-adenosyl-L-methionine</name>
        <dbReference type="ChEBI" id="CHEBI:59789"/>
    </ligand>
</feature>
<dbReference type="GO" id="GO:0046872">
    <property type="term" value="F:metal ion binding"/>
    <property type="evidence" value="ECO:0007669"/>
    <property type="project" value="UniProtKB-KW"/>
</dbReference>
<dbReference type="PANTHER" id="PTHR43464">
    <property type="entry name" value="METHYLTRANSFERASE"/>
    <property type="match status" value="1"/>
</dbReference>
<dbReference type="EC" id="2.1.1.64" evidence="5"/>
<dbReference type="GO" id="GO:0061542">
    <property type="term" value="F:3-demethylubiquinol 3-O-methyltransferase activity"/>
    <property type="evidence" value="ECO:0007669"/>
    <property type="project" value="UniProtKB-UniRule"/>
</dbReference>
<dbReference type="Pfam" id="PF13489">
    <property type="entry name" value="Methyltransf_23"/>
    <property type="match status" value="1"/>
</dbReference>
<evidence type="ECO:0000256" key="5">
    <source>
        <dbReference type="HAMAP-Rule" id="MF_03190"/>
    </source>
</evidence>
<proteinExistence type="inferred from homology"/>
<keyword evidence="5" id="KW-0472">Membrane</keyword>
<feature type="binding site" evidence="5">
    <location>
        <position position="195"/>
    </location>
    <ligand>
        <name>S-adenosyl-L-methionine</name>
        <dbReference type="ChEBI" id="CHEBI:59789"/>
    </ligand>
</feature>
<keyword evidence="5" id="KW-0460">Magnesium</keyword>
<organism evidence="7 8">
    <name type="scientific">Tilletia indica</name>
    <dbReference type="NCBI Taxonomy" id="43049"/>
    <lineage>
        <taxon>Eukaryota</taxon>
        <taxon>Fungi</taxon>
        <taxon>Dikarya</taxon>
        <taxon>Basidiomycota</taxon>
        <taxon>Ustilaginomycotina</taxon>
        <taxon>Exobasidiomycetes</taxon>
        <taxon>Tilletiales</taxon>
        <taxon>Tilletiaceae</taxon>
        <taxon>Tilletia</taxon>
    </lineage>
</organism>
<dbReference type="PANTHER" id="PTHR43464:SF19">
    <property type="entry name" value="UBIQUINONE BIOSYNTHESIS O-METHYLTRANSFERASE, MITOCHONDRIAL"/>
    <property type="match status" value="1"/>
</dbReference>
<comment type="subunit">
    <text evidence="5">Component of a multi-subunit COQ enzyme complex, composed of at least COQ3, COQ4, COQ5, COQ6, COQ7 and COQ9.</text>
</comment>
<dbReference type="Gene3D" id="3.40.50.150">
    <property type="entry name" value="Vaccinia Virus protein VP39"/>
    <property type="match status" value="1"/>
</dbReference>
<dbReference type="EC" id="2.1.1.114" evidence="5"/>
<dbReference type="InterPro" id="IPR010233">
    <property type="entry name" value="UbiG_MeTrfase"/>
</dbReference>
<feature type="binding site" evidence="5">
    <location>
        <position position="255"/>
    </location>
    <ligand>
        <name>Mg(2+)</name>
        <dbReference type="ChEBI" id="CHEBI:18420"/>
    </ligand>
</feature>
<comment type="cofactor">
    <cofactor evidence="5">
        <name>Mg(2+)</name>
        <dbReference type="ChEBI" id="CHEBI:18420"/>
    </cofactor>
</comment>
<comment type="function">
    <text evidence="5">O-methyltransferase required for two non-consecutive steps during ubiquinone biosynthesis. Catalyzes the 2 O-methylation of 3,4-dihydroxy-5-(all-trans-polyprenyl)benzoic acid into 4-hydroxy-3-methoxy-5-(all-trans-polyprenyl)benzoic acid. Also catalyzes the last step of ubiquinone biosynthesis by mediating methylation of 3-demethylubiquinone into ubiquinone. Also able to mediate the methylation of 3-demethylubiquinol into ubiquinol.</text>
</comment>
<dbReference type="GO" id="GO:0031314">
    <property type="term" value="C:extrinsic component of mitochondrial inner membrane"/>
    <property type="evidence" value="ECO:0007669"/>
    <property type="project" value="UniProtKB-UniRule"/>
</dbReference>
<keyword evidence="8" id="KW-1185">Reference proteome</keyword>
<dbReference type="GO" id="GO:0010420">
    <property type="term" value="F:polyprenyldihydroxybenzoate methyltransferase activity"/>
    <property type="evidence" value="ECO:0007669"/>
    <property type="project" value="UniProtKB-UniRule"/>
</dbReference>
<accession>A0A177TIH2</accession>
<comment type="caution">
    <text evidence="7">The sequence shown here is derived from an EMBL/GenBank/DDBJ whole genome shotgun (WGS) entry which is preliminary data.</text>
</comment>
<evidence type="ECO:0000313" key="8">
    <source>
        <dbReference type="Proteomes" id="UP000077521"/>
    </source>
</evidence>
<comment type="pathway">
    <text evidence="5">Cofactor biosynthesis; ubiquinone biosynthesis.</text>
</comment>
<feature type="region of interest" description="Disordered" evidence="6">
    <location>
        <begin position="21"/>
        <end position="75"/>
    </location>
</feature>
<protein>
    <recommendedName>
        <fullName evidence="5">Ubiquinone biosynthesis O-methyltransferase, mitochondrial</fullName>
    </recommendedName>
    <alternativeName>
        <fullName evidence="5">3-demethylubiquinol 3-O-methyltransferase</fullName>
        <ecNumber evidence="5">2.1.1.64</ecNumber>
    </alternativeName>
    <alternativeName>
        <fullName evidence="5">3-demethylubiquinone 3-O-methyltransferase</fullName>
        <ecNumber evidence="5">2.1.1.-</ecNumber>
    </alternativeName>
    <alternativeName>
        <fullName evidence="5">Polyprenyldihydroxybenzoate methyltransferase</fullName>
        <ecNumber evidence="5">2.1.1.114</ecNumber>
    </alternativeName>
</protein>
<keyword evidence="5" id="KW-0479">Metal-binding</keyword>
<dbReference type="EC" id="2.1.1.-" evidence="5"/>